<evidence type="ECO:0000313" key="4">
    <source>
        <dbReference type="EMBL" id="RCX18384.1"/>
    </source>
</evidence>
<keyword evidence="1" id="KW-0863">Zinc-finger</keyword>
<dbReference type="GO" id="GO:0008270">
    <property type="term" value="F:zinc ion binding"/>
    <property type="evidence" value="ECO:0007669"/>
    <property type="project" value="UniProtKB-KW"/>
</dbReference>
<dbReference type="RefSeq" id="WP_114296928.1">
    <property type="nucleotide sequence ID" value="NZ_QPJT01000005.1"/>
</dbReference>
<keyword evidence="5" id="KW-1185">Reference proteome</keyword>
<evidence type="ECO:0000259" key="3">
    <source>
        <dbReference type="PROSITE" id="PS50966"/>
    </source>
</evidence>
<proteinExistence type="predicted"/>
<accession>A0A369BFA8</accession>
<protein>
    <submittedName>
        <fullName evidence="4">SWIM zinc finger protein</fullName>
    </submittedName>
</protein>
<evidence type="ECO:0000256" key="1">
    <source>
        <dbReference type="PROSITE-ProRule" id="PRU00325"/>
    </source>
</evidence>
<feature type="domain" description="SWIM-type" evidence="3">
    <location>
        <begin position="152"/>
        <end position="182"/>
    </location>
</feature>
<evidence type="ECO:0000313" key="5">
    <source>
        <dbReference type="Proteomes" id="UP000253034"/>
    </source>
</evidence>
<feature type="region of interest" description="Disordered" evidence="2">
    <location>
        <begin position="238"/>
        <end position="261"/>
    </location>
</feature>
<dbReference type="PANTHER" id="PTHR38133:SF1">
    <property type="entry name" value="SLR1429 PROTEIN"/>
    <property type="match status" value="1"/>
</dbReference>
<organism evidence="4 5">
    <name type="scientific">Anaerobacterium chartisolvens</name>
    <dbReference type="NCBI Taxonomy" id="1297424"/>
    <lineage>
        <taxon>Bacteria</taxon>
        <taxon>Bacillati</taxon>
        <taxon>Bacillota</taxon>
        <taxon>Clostridia</taxon>
        <taxon>Eubacteriales</taxon>
        <taxon>Oscillospiraceae</taxon>
        <taxon>Anaerobacterium</taxon>
    </lineage>
</organism>
<feature type="compositionally biased region" description="Basic residues" evidence="2">
    <location>
        <begin position="252"/>
        <end position="261"/>
    </location>
</feature>
<evidence type="ECO:0000256" key="2">
    <source>
        <dbReference type="SAM" id="MobiDB-lite"/>
    </source>
</evidence>
<dbReference type="InterPro" id="IPR007527">
    <property type="entry name" value="Znf_SWIM"/>
</dbReference>
<name>A0A369BFA8_9FIRM</name>
<gene>
    <name evidence="4" type="ORF">DFR58_105148</name>
</gene>
<dbReference type="Proteomes" id="UP000253034">
    <property type="component" value="Unassembled WGS sequence"/>
</dbReference>
<dbReference type="Pfam" id="PF04434">
    <property type="entry name" value="SWIM"/>
    <property type="match status" value="1"/>
</dbReference>
<dbReference type="OrthoDB" id="188274at2"/>
<reference evidence="4 5" key="1">
    <citation type="submission" date="2018-07" db="EMBL/GenBank/DDBJ databases">
        <title>Genomic Encyclopedia of Type Strains, Phase IV (KMG-IV): sequencing the most valuable type-strain genomes for metagenomic binning, comparative biology and taxonomic classification.</title>
        <authorList>
            <person name="Goeker M."/>
        </authorList>
    </citation>
    <scope>NUCLEOTIDE SEQUENCE [LARGE SCALE GENOMIC DNA]</scope>
    <source>
        <strain evidence="4 5">DSM 27016</strain>
    </source>
</reference>
<sequence length="261" mass="29157">MPFYGFPEYVPVAEKKRKAQKAVEKLKKKNPDISPVVIQGRKLAVTWWGKAWNDNLESYSDYENRIDRGRSYVRNGAVLDLKIEKGTVIALVQGSSSKPYKVEIGIAKIKNEAWEKIKKSCEGKIESLQELIDGKFPKALSELFTAKGSGLFPSPKETSLSCSCPDWAVMCKHVAAVLYGIGARLDENPALFFTLRNVNIEELITEAIKGKTRDMLGRTGAKSRRILEDADLGAMFGVEMDSTGPAQDVKEQKKRGRKKKE</sequence>
<keyword evidence="1" id="KW-0862">Zinc</keyword>
<keyword evidence="1" id="KW-0479">Metal-binding</keyword>
<dbReference type="EMBL" id="QPJT01000005">
    <property type="protein sequence ID" value="RCX18384.1"/>
    <property type="molecule type" value="Genomic_DNA"/>
</dbReference>
<comment type="caution">
    <text evidence="4">The sequence shown here is derived from an EMBL/GenBank/DDBJ whole genome shotgun (WGS) entry which is preliminary data.</text>
</comment>
<dbReference type="PROSITE" id="PS50966">
    <property type="entry name" value="ZF_SWIM"/>
    <property type="match status" value="1"/>
</dbReference>
<dbReference type="PANTHER" id="PTHR38133">
    <property type="entry name" value="SLR1429 PROTEIN"/>
    <property type="match status" value="1"/>
</dbReference>
<dbReference type="AlphaFoldDB" id="A0A369BFA8"/>